<comment type="caution">
    <text evidence="2">The sequence shown here is derived from an EMBL/GenBank/DDBJ whole genome shotgun (WGS) entry which is preliminary data.</text>
</comment>
<evidence type="ECO:0000256" key="1">
    <source>
        <dbReference type="SAM" id="Phobius"/>
    </source>
</evidence>
<feature type="transmembrane region" description="Helical" evidence="1">
    <location>
        <begin position="426"/>
        <end position="449"/>
    </location>
</feature>
<proteinExistence type="predicted"/>
<feature type="transmembrane region" description="Helical" evidence="1">
    <location>
        <begin position="395"/>
        <end position="414"/>
    </location>
</feature>
<dbReference type="Proteomes" id="UP001385809">
    <property type="component" value="Unassembled WGS sequence"/>
</dbReference>
<feature type="transmembrane region" description="Helical" evidence="1">
    <location>
        <begin position="44"/>
        <end position="64"/>
    </location>
</feature>
<dbReference type="RefSeq" id="WP_337692895.1">
    <property type="nucleotide sequence ID" value="NZ_JBBEGN010000001.1"/>
</dbReference>
<dbReference type="EMBL" id="JBBEGN010000001">
    <property type="protein sequence ID" value="MEJ2866270.1"/>
    <property type="molecule type" value="Genomic_DNA"/>
</dbReference>
<accession>A0ABU8MG12</accession>
<evidence type="ECO:0000313" key="3">
    <source>
        <dbReference type="Proteomes" id="UP001385809"/>
    </source>
</evidence>
<keyword evidence="3" id="KW-1185">Reference proteome</keyword>
<name>A0ABU8MG12_9PSEU</name>
<reference evidence="2 3" key="1">
    <citation type="submission" date="2024-03" db="EMBL/GenBank/DDBJ databases">
        <title>Actinomycetospora sp. OC33-EN08, a novel actinomycete isolated from wild orchid (Aerides multiflora).</title>
        <authorList>
            <person name="Suriyachadkun C."/>
        </authorList>
    </citation>
    <scope>NUCLEOTIDE SEQUENCE [LARGE SCALE GENOMIC DNA]</scope>
    <source>
        <strain evidence="2 3">OC33-EN08</strain>
    </source>
</reference>
<protein>
    <recommendedName>
        <fullName evidence="4">Oligosaccharide repeat unit polymerase</fullName>
    </recommendedName>
</protein>
<evidence type="ECO:0000313" key="2">
    <source>
        <dbReference type="EMBL" id="MEJ2866270.1"/>
    </source>
</evidence>
<feature type="transmembrane region" description="Helical" evidence="1">
    <location>
        <begin position="147"/>
        <end position="171"/>
    </location>
</feature>
<keyword evidence="1" id="KW-1133">Transmembrane helix</keyword>
<sequence>MTDLDTPTRLTGMQFLVPLLGYVVLLAVPTTLFFVPVLEAQPTLGVPALLFAVAVVYSATRLLGLMWQARPQWLTIGFWIFTYCWIAVAGLTQALADANPLGVTLTRDDQLLQGLVVLVGMICFDVGSRVRPAQPRPPRRFLDPRRVVLLGWTSVVLSPLFVLVLGGPAALLSSREAVTDSLSDQGLLSAASGDAIGGTLATVANVLTYIAMLTLGKLLVDDRVLRRVVSNQLLFALLVGLNLLINNPISNSRFWAFTVILGVLYLWRRTARPLMLAAFVTGFAMATLVVFPYLDAYRVSESTARQYNVRLNDFSNPVDYVLAKTDYGSVTDVGIALRVTDQHGFSYGEQLLGDVLFWFPRALWPDKPVNTTVLIAHQIGYEFTNLDSPLWAEGWIDFGWVGVVAFLGGAGIVARRLDDSLLRARLLALDGRTPLAAVGVPAIAGYEFILLRGSLLQAMARIVVMVGLLWLLSRRENPLPDDEPSPAPALEGAST</sequence>
<keyword evidence="1" id="KW-0472">Membrane</keyword>
<gene>
    <name evidence="2" type="ORF">WCD74_00745</name>
</gene>
<feature type="transmembrane region" description="Helical" evidence="1">
    <location>
        <begin position="228"/>
        <end position="245"/>
    </location>
</feature>
<evidence type="ECO:0008006" key="4">
    <source>
        <dbReference type="Google" id="ProtNLM"/>
    </source>
</evidence>
<feature type="transmembrane region" description="Helical" evidence="1">
    <location>
        <begin position="111"/>
        <end position="127"/>
    </location>
</feature>
<feature type="transmembrane region" description="Helical" evidence="1">
    <location>
        <begin position="76"/>
        <end position="96"/>
    </location>
</feature>
<organism evidence="2 3">
    <name type="scientific">Actinomycetospora aurantiaca</name>
    <dbReference type="NCBI Taxonomy" id="3129233"/>
    <lineage>
        <taxon>Bacteria</taxon>
        <taxon>Bacillati</taxon>
        <taxon>Actinomycetota</taxon>
        <taxon>Actinomycetes</taxon>
        <taxon>Pseudonocardiales</taxon>
        <taxon>Pseudonocardiaceae</taxon>
        <taxon>Actinomycetospora</taxon>
    </lineage>
</organism>
<feature type="transmembrane region" description="Helical" evidence="1">
    <location>
        <begin position="15"/>
        <end position="38"/>
    </location>
</feature>
<feature type="transmembrane region" description="Helical" evidence="1">
    <location>
        <begin position="274"/>
        <end position="294"/>
    </location>
</feature>
<feature type="transmembrane region" description="Helical" evidence="1">
    <location>
        <begin position="195"/>
        <end position="216"/>
    </location>
</feature>
<keyword evidence="1" id="KW-0812">Transmembrane</keyword>